<feature type="non-terminal residue" evidence="2">
    <location>
        <position position="178"/>
    </location>
</feature>
<accession>A0A819L0J4</accession>
<sequence length="178" mass="20566">MFVQSIVATPLNSWNNHDYGILCLVSKEHDQLIKEYNEQKQKLEIQLGELNNNLLQVSESLSESTQTANLQREKSEKQIASLEHELTSTRSDLESQIKKYEMQTTALRENLATVRGELKTAQEKLVNFEKIKLDKEDLEARLIANQDERHALLERSITSENRSEKLLLENGQLAKKKF</sequence>
<protein>
    <submittedName>
        <fullName evidence="2">Uncharacterized protein</fullName>
    </submittedName>
</protein>
<dbReference type="Proteomes" id="UP000663868">
    <property type="component" value="Unassembled WGS sequence"/>
</dbReference>
<feature type="coiled-coil region" evidence="1">
    <location>
        <begin position="26"/>
        <end position="155"/>
    </location>
</feature>
<dbReference type="AlphaFoldDB" id="A0A819L0J4"/>
<organism evidence="2 3">
    <name type="scientific">Adineta steineri</name>
    <dbReference type="NCBI Taxonomy" id="433720"/>
    <lineage>
        <taxon>Eukaryota</taxon>
        <taxon>Metazoa</taxon>
        <taxon>Spiralia</taxon>
        <taxon>Gnathifera</taxon>
        <taxon>Rotifera</taxon>
        <taxon>Eurotatoria</taxon>
        <taxon>Bdelloidea</taxon>
        <taxon>Adinetida</taxon>
        <taxon>Adinetidae</taxon>
        <taxon>Adineta</taxon>
    </lineage>
</organism>
<dbReference type="EMBL" id="CAJOBB010002259">
    <property type="protein sequence ID" value="CAF3953426.1"/>
    <property type="molecule type" value="Genomic_DNA"/>
</dbReference>
<name>A0A819L0J4_9BILA</name>
<dbReference type="Gene3D" id="1.20.5.170">
    <property type="match status" value="1"/>
</dbReference>
<keyword evidence="1" id="KW-0175">Coiled coil</keyword>
<evidence type="ECO:0000256" key="1">
    <source>
        <dbReference type="SAM" id="Coils"/>
    </source>
</evidence>
<evidence type="ECO:0000313" key="2">
    <source>
        <dbReference type="EMBL" id="CAF3953426.1"/>
    </source>
</evidence>
<proteinExistence type="predicted"/>
<gene>
    <name evidence="2" type="ORF">KXQ929_LOCUS25750</name>
</gene>
<reference evidence="2" key="1">
    <citation type="submission" date="2021-02" db="EMBL/GenBank/DDBJ databases">
        <authorList>
            <person name="Nowell W R."/>
        </authorList>
    </citation>
    <scope>NUCLEOTIDE SEQUENCE</scope>
</reference>
<evidence type="ECO:0000313" key="3">
    <source>
        <dbReference type="Proteomes" id="UP000663868"/>
    </source>
</evidence>
<comment type="caution">
    <text evidence="2">The sequence shown here is derived from an EMBL/GenBank/DDBJ whole genome shotgun (WGS) entry which is preliminary data.</text>
</comment>